<dbReference type="SUPFAM" id="SSF50978">
    <property type="entry name" value="WD40 repeat-like"/>
    <property type="match status" value="1"/>
</dbReference>
<dbReference type="SMART" id="SM00320">
    <property type="entry name" value="WD40"/>
    <property type="match status" value="5"/>
</dbReference>
<reference evidence="5" key="1">
    <citation type="journal article" date="2021" name="Nat. Commun.">
        <title>Genomic analyses provide insights into spinach domestication and the genetic basis of agronomic traits.</title>
        <authorList>
            <person name="Cai X."/>
            <person name="Sun X."/>
            <person name="Xu C."/>
            <person name="Sun H."/>
            <person name="Wang X."/>
            <person name="Ge C."/>
            <person name="Zhang Z."/>
            <person name="Wang Q."/>
            <person name="Fei Z."/>
            <person name="Jiao C."/>
            <person name="Wang Q."/>
        </authorList>
    </citation>
    <scope>NUCLEOTIDE SEQUENCE [LARGE SCALE GENOMIC DNA]</scope>
    <source>
        <strain evidence="5">cv. Varoflay</strain>
    </source>
</reference>
<feature type="compositionally biased region" description="Basic residues" evidence="4">
    <location>
        <begin position="269"/>
        <end position="279"/>
    </location>
</feature>
<sequence length="999" mass="110442">MEVKTMNKESTNNDEKMKNKKGEGKTSKIAESQGSVGRTAIPLIEFTTSATKTTSNASASDGSGIKVSMFDYTVENHFKAMDMIYKLCGEELNGGLVDGQVERLASTITFLSEWRYFNYNPRTVRFMSKTGRPNGIEAHNEILLSQFSSAMVPKCDMEAGKGPSSVLSTDSRKDFVLYVGGLVWSLDWCPRIDQGTNSRAKCEFIAVAAHPPDSTYHKLGDPRIGRGMIQIWCLLNCTSNDVMQAPVGSIKRKYQTNKVANKGESKVSKPVRPRGRPRKNPIEKITVKDPECQISPPLDIQLPENILEVRPANEIMLSTHASQDTSTLISKAKEKHQIIVVSKEENIQKKPRGNVRKSAIKNSIEDSEYQFIPALAVRLSEHSSNGPPVDENIRIDPSPRKGTQRKRKAVHNENVTVDEISRILNSDGRSFEAPNIEFPESMENISVTEDNLLNASGPLEQTGKRRTSKRVLASDMDCTLAVLRRRLSNKSKACNNLDLDNSGLPIENLGEGPSLASLDETYFQQGNMVSGGDAVTGLPVLSSGGGHILEDVILPRVVLCLGHDGKVAWDVKWRPPADADESVNRHRLGYLAVVLGDGSVEVWEVPSPQIINCIYASRHAKDADPRDPRFAKLKPVFRCSVLKYGDRQSMPLIVEWSASPPHDLILAGCHDGVVALWKFSVDVPSEDARPLLCFSAETGPIRALTWAPYEGDPESSNIIVTAGHAGLKFWDLRDPFRPLWDANPSQRFIYGLDWVPDPRCVLVSYDDGTLRMLSLTRAAYDVPITGQPFSGTQLQGSHSYNCSSFAVWNIHVSRLTGMVAYCCADGTVLYFQLTHKAVDKDPARNRSPHFLCGLLAREESAVMINTQLPSSPRKMKKSATERANIPKPAERVASGLNQAKRTEKWQDQEDTGNGKARKASDDQVLVSSKEDGENVNGKPEVREEAALETGGPPPKVVSMHKVRWNMNKGSERWLCYGGAAGIVRCQEIVAPQFDRKLLW</sequence>
<feature type="compositionally biased region" description="Basic and acidic residues" evidence="4">
    <location>
        <begin position="1"/>
        <end position="28"/>
    </location>
</feature>
<evidence type="ECO:0000313" key="5">
    <source>
        <dbReference type="Proteomes" id="UP000813463"/>
    </source>
</evidence>
<proteinExistence type="predicted"/>
<evidence type="ECO:0000313" key="6">
    <source>
        <dbReference type="RefSeq" id="XP_021860285.1"/>
    </source>
</evidence>
<evidence type="ECO:0000256" key="1">
    <source>
        <dbReference type="ARBA" id="ARBA00004123"/>
    </source>
</evidence>
<dbReference type="AlphaFoldDB" id="A0A9R0J5B2"/>
<evidence type="ECO:0000256" key="2">
    <source>
        <dbReference type="ARBA" id="ARBA00023163"/>
    </source>
</evidence>
<dbReference type="Gene3D" id="2.130.10.10">
    <property type="entry name" value="YVTN repeat-like/Quinoprotein amine dehydrogenase"/>
    <property type="match status" value="1"/>
</dbReference>
<keyword evidence="3" id="KW-0539">Nucleus</keyword>
<keyword evidence="2" id="KW-0804">Transcription</keyword>
<dbReference type="InterPro" id="IPR036322">
    <property type="entry name" value="WD40_repeat_dom_sf"/>
</dbReference>
<dbReference type="InterPro" id="IPR001680">
    <property type="entry name" value="WD40_rpt"/>
</dbReference>
<dbReference type="KEGG" id="soe:110799342"/>
<evidence type="ECO:0000256" key="4">
    <source>
        <dbReference type="SAM" id="MobiDB-lite"/>
    </source>
</evidence>
<comment type="subcellular location">
    <subcellularLocation>
        <location evidence="1">Nucleus</location>
    </subcellularLocation>
</comment>
<dbReference type="GO" id="GO:0005634">
    <property type="term" value="C:nucleus"/>
    <property type="evidence" value="ECO:0007669"/>
    <property type="project" value="UniProtKB-SubCell"/>
</dbReference>
<protein>
    <submittedName>
        <fullName evidence="6">Uncharacterized protein isoform X1</fullName>
    </submittedName>
</protein>
<dbReference type="GeneID" id="110799342"/>
<dbReference type="PANTHER" id="PTHR15052:SF2">
    <property type="entry name" value="GENERAL TRANSCRIPTION FACTOR 3C POLYPEPTIDE 2"/>
    <property type="match status" value="1"/>
</dbReference>
<keyword evidence="5" id="KW-1185">Reference proteome</keyword>
<dbReference type="PANTHER" id="PTHR15052">
    <property type="entry name" value="RNA POLYMERASE III TRANSCRIPTION INITIATION FACTOR COMPLEX SUBUNIT"/>
    <property type="match status" value="1"/>
</dbReference>
<dbReference type="InterPro" id="IPR015943">
    <property type="entry name" value="WD40/YVTN_repeat-like_dom_sf"/>
</dbReference>
<dbReference type="InterPro" id="IPR052416">
    <property type="entry name" value="GTF3C_component"/>
</dbReference>
<dbReference type="RefSeq" id="XP_021860285.1">
    <property type="nucleotide sequence ID" value="XM_022004593.2"/>
</dbReference>
<feature type="region of interest" description="Disordered" evidence="4">
    <location>
        <begin position="1"/>
        <end position="32"/>
    </location>
</feature>
<feature type="region of interest" description="Disordered" evidence="4">
    <location>
        <begin position="866"/>
        <end position="954"/>
    </location>
</feature>
<evidence type="ECO:0000256" key="3">
    <source>
        <dbReference type="ARBA" id="ARBA00023242"/>
    </source>
</evidence>
<feature type="region of interest" description="Disordered" evidence="4">
    <location>
        <begin position="260"/>
        <end position="282"/>
    </location>
</feature>
<reference evidence="6" key="2">
    <citation type="submission" date="2025-08" db="UniProtKB">
        <authorList>
            <consortium name="RefSeq"/>
        </authorList>
    </citation>
    <scope>IDENTIFICATION</scope>
    <source>
        <tissue evidence="6">Leaf</tissue>
    </source>
</reference>
<dbReference type="Proteomes" id="UP000813463">
    <property type="component" value="Chromosome 5"/>
</dbReference>
<gene>
    <name evidence="6" type="primary">LOC110799342</name>
</gene>
<accession>A0A9R0J5B2</accession>
<name>A0A9R0J5B2_SPIOL</name>
<dbReference type="GO" id="GO:0006383">
    <property type="term" value="P:transcription by RNA polymerase III"/>
    <property type="evidence" value="ECO:0000318"/>
    <property type="project" value="GO_Central"/>
</dbReference>
<feature type="region of interest" description="Disordered" evidence="4">
    <location>
        <begin position="381"/>
        <end position="410"/>
    </location>
</feature>
<dbReference type="GO" id="GO:0000127">
    <property type="term" value="C:transcription factor TFIIIC complex"/>
    <property type="evidence" value="ECO:0000318"/>
    <property type="project" value="GO_Central"/>
</dbReference>
<organism evidence="5 6">
    <name type="scientific">Spinacia oleracea</name>
    <name type="common">Spinach</name>
    <dbReference type="NCBI Taxonomy" id="3562"/>
    <lineage>
        <taxon>Eukaryota</taxon>
        <taxon>Viridiplantae</taxon>
        <taxon>Streptophyta</taxon>
        <taxon>Embryophyta</taxon>
        <taxon>Tracheophyta</taxon>
        <taxon>Spermatophyta</taxon>
        <taxon>Magnoliopsida</taxon>
        <taxon>eudicotyledons</taxon>
        <taxon>Gunneridae</taxon>
        <taxon>Pentapetalae</taxon>
        <taxon>Caryophyllales</taxon>
        <taxon>Chenopodiaceae</taxon>
        <taxon>Chenopodioideae</taxon>
        <taxon>Anserineae</taxon>
        <taxon>Spinacia</taxon>
    </lineage>
</organism>